<dbReference type="Proteomes" id="UP000028761">
    <property type="component" value="Unplaced"/>
</dbReference>
<reference evidence="1" key="2">
    <citation type="submission" date="2025-08" db="UniProtKB">
        <authorList>
            <consortium name="Ensembl"/>
        </authorList>
    </citation>
    <scope>IDENTIFICATION</scope>
</reference>
<dbReference type="GeneTree" id="ENSGT01000000214413"/>
<dbReference type="Ensembl" id="ENSPANT00000018929.3">
    <property type="protein sequence ID" value="ENSPANP00000014054.3"/>
    <property type="gene ID" value="ENSPANG00000017450.3"/>
</dbReference>
<dbReference type="eggNOG" id="KOG0286">
    <property type="taxonomic scope" value="Eukaryota"/>
</dbReference>
<proteinExistence type="predicted"/>
<accession>A0A096NM45</accession>
<dbReference type="STRING" id="9555.ENSPANP00000014054"/>
<keyword evidence="2" id="KW-1185">Reference proteome</keyword>
<organism evidence="1 2">
    <name type="scientific">Papio anubis</name>
    <name type="common">Olive baboon</name>
    <dbReference type="NCBI Taxonomy" id="9555"/>
    <lineage>
        <taxon>Eukaryota</taxon>
        <taxon>Metazoa</taxon>
        <taxon>Chordata</taxon>
        <taxon>Craniata</taxon>
        <taxon>Vertebrata</taxon>
        <taxon>Euteleostomi</taxon>
        <taxon>Mammalia</taxon>
        <taxon>Eutheria</taxon>
        <taxon>Euarchontoglires</taxon>
        <taxon>Primates</taxon>
        <taxon>Haplorrhini</taxon>
        <taxon>Catarrhini</taxon>
        <taxon>Cercopithecidae</taxon>
        <taxon>Cercopithecinae</taxon>
        <taxon>Papio</taxon>
    </lineage>
</organism>
<evidence type="ECO:0000313" key="2">
    <source>
        <dbReference type="Proteomes" id="UP000028761"/>
    </source>
</evidence>
<sequence>MARVPCGTWRAGSYCRASTDMGLTSSAWTWPPQKLETPSCLGDVTRKPWCGTCAPVSACRPLKHMNLTSTVSGTTPVEMPLLQGQMMLRVASMTCGQTGRSPSIPKKVSYLEHPAWTSPSVVACCLLDTMITLSTSGMFSKGPGSPSCLAMKTALALYEFRLMGLLSAQDHGIIPSESGPNHLTMHSCIPENLKSSHKEKQY</sequence>
<dbReference type="Bgee" id="ENSPANG00000017450">
    <property type="expression patterns" value="Expressed in putamen and 66 other cell types or tissues"/>
</dbReference>
<dbReference type="AlphaFoldDB" id="A0A096NM45"/>
<reference evidence="2" key="1">
    <citation type="submission" date="2012-03" db="EMBL/GenBank/DDBJ databases">
        <title>Whole Genome Assembly of Papio anubis.</title>
        <authorList>
            <person name="Liu Y.L."/>
            <person name="Abraham K.A."/>
            <person name="Akbar H.A."/>
            <person name="Ali S.A."/>
            <person name="Anosike U.A."/>
            <person name="Aqrawi P.A."/>
            <person name="Arias F.A."/>
            <person name="Attaway T.A."/>
            <person name="Awwad R.A."/>
            <person name="Babu C.B."/>
            <person name="Bandaranaike D.B."/>
            <person name="Battles P.B."/>
            <person name="Bell A.B."/>
            <person name="Beltran B.B."/>
            <person name="Berhane-Mersha D.B."/>
            <person name="Bess C.B."/>
            <person name="Bickham C.B."/>
            <person name="Bolden T.B."/>
            <person name="Carter K.C."/>
            <person name="Chau D.C."/>
            <person name="Chavez A.C."/>
            <person name="Clerc-Blankenburg K.C."/>
            <person name="Coyle M.C."/>
            <person name="Dao M.D."/>
            <person name="Davila M.L.D."/>
            <person name="Davy-Carroll L.D."/>
            <person name="Denson S.D."/>
            <person name="Dinh H.D."/>
            <person name="Fernandez S.F."/>
            <person name="Fernando P.F."/>
            <person name="Forbes L.F."/>
            <person name="Francis C.F."/>
            <person name="Francisco L.F."/>
            <person name="Fu Q.F."/>
            <person name="Garcia-Iii R.G."/>
            <person name="Garrett T.G."/>
            <person name="Gross S.G."/>
            <person name="Gubbala S.G."/>
            <person name="Hirani K.H."/>
            <person name="Hogues M.H."/>
            <person name="Hollins B.H."/>
            <person name="Jackson L.J."/>
            <person name="Javaid M.J."/>
            <person name="Jhangiani S.J."/>
            <person name="Johnson A.J."/>
            <person name="Johnson B.J."/>
            <person name="Jones J.J."/>
            <person name="Joshi V.J."/>
            <person name="Kalu J.K."/>
            <person name="Khan N.K."/>
            <person name="Korchina V.K."/>
            <person name="Kovar C.K."/>
            <person name="Lago L.L."/>
            <person name="Lara F.L."/>
            <person name="Le T.-K.L."/>
            <person name="Lee S.L."/>
            <person name="Legall-Iii F.L."/>
            <person name="Lemon S.L."/>
            <person name="Liu J.L."/>
            <person name="Liu Y.-S.L."/>
            <person name="Liyanage D.L."/>
            <person name="Lopez J.L."/>
            <person name="Lorensuhewa L.L."/>
            <person name="Mata R.M."/>
            <person name="Mathew T.M."/>
            <person name="Mercado C.M."/>
            <person name="Mercado I.M."/>
            <person name="Morales K.M."/>
            <person name="Morgan M.M."/>
            <person name="Munidasa M.M."/>
            <person name="Ngo D.N."/>
            <person name="Nguyen L.N."/>
            <person name="Nguyen T.N."/>
            <person name="Nguyen N.N."/>
            <person name="Obregon M.O."/>
            <person name="Okwuonu G.O."/>
            <person name="Ongeri F.O."/>
            <person name="Onwere C.O."/>
            <person name="Osifeso I.O."/>
            <person name="Parra A.P."/>
            <person name="Patil S.P."/>
            <person name="Perez A.P."/>
            <person name="Perez Y.P."/>
            <person name="Pham C.P."/>
            <person name="Pu L.-L.P."/>
            <person name="Puazo M.P."/>
            <person name="Quiroz J.Q."/>
            <person name="Rouhana J.R."/>
            <person name="Ruiz M.R."/>
            <person name="Ruiz S.-J.R."/>
            <person name="Saada N.S."/>
            <person name="Santibanez J.S."/>
            <person name="Scheel M.S."/>
            <person name="Schneider B.S."/>
            <person name="Simmons D.S."/>
            <person name="Sisson I.S."/>
            <person name="Tang L.-Y.T."/>
            <person name="Thornton R.T."/>
            <person name="Tisius J.T."/>
            <person name="Toledanes G.T."/>
            <person name="Trejos Z.T."/>
            <person name="Usmani K.U."/>
            <person name="Varghese R.V."/>
            <person name="Vattathil S.V."/>
            <person name="Vee V.V."/>
            <person name="Walker D.W."/>
            <person name="Weissenberger G.W."/>
            <person name="White C.W."/>
            <person name="Williams A.W."/>
            <person name="Woodworth J.W."/>
            <person name="Wright R.W."/>
            <person name="Zhu Y.Z."/>
            <person name="Han Y.H."/>
            <person name="Newsham I.N."/>
            <person name="Nazareth L.N."/>
            <person name="Worley K.W."/>
            <person name="Muzny D.M."/>
            <person name="Rogers J.R."/>
            <person name="Gibbs R.G."/>
        </authorList>
    </citation>
    <scope>NUCLEOTIDE SEQUENCE [LARGE SCALE GENOMIC DNA]</scope>
</reference>
<dbReference type="HOGENOM" id="CLU_000288_57_34_1"/>
<reference evidence="1" key="3">
    <citation type="submission" date="2025-09" db="UniProtKB">
        <authorList>
            <consortium name="Ensembl"/>
        </authorList>
    </citation>
    <scope>IDENTIFICATION</scope>
</reference>
<dbReference type="ExpressionAtlas" id="A0A096NM45">
    <property type="expression patterns" value="baseline"/>
</dbReference>
<name>A0A096NM45_PAPAN</name>
<protein>
    <submittedName>
        <fullName evidence="1">Uncharacterized protein</fullName>
    </submittedName>
</protein>
<evidence type="ECO:0000313" key="1">
    <source>
        <dbReference type="Ensembl" id="ENSPANP00000014054.3"/>
    </source>
</evidence>